<accession>A0A6B2LZ19</accession>
<protein>
    <submittedName>
        <fullName evidence="2">Sulfatase</fullName>
    </submittedName>
</protein>
<evidence type="ECO:0000259" key="1">
    <source>
        <dbReference type="Pfam" id="PF00884"/>
    </source>
</evidence>
<evidence type="ECO:0000313" key="2">
    <source>
        <dbReference type="EMBL" id="NDV61017.1"/>
    </source>
</evidence>
<name>A0A6B2LZ19_9BACT</name>
<dbReference type="PANTHER" id="PTHR43751">
    <property type="entry name" value="SULFATASE"/>
    <property type="match status" value="1"/>
</dbReference>
<dbReference type="InterPro" id="IPR017850">
    <property type="entry name" value="Alkaline_phosphatase_core_sf"/>
</dbReference>
<dbReference type="CDD" id="cd16027">
    <property type="entry name" value="SGSH"/>
    <property type="match status" value="1"/>
</dbReference>
<dbReference type="EMBL" id="JAAGNX010000001">
    <property type="protein sequence ID" value="NDV61017.1"/>
    <property type="molecule type" value="Genomic_DNA"/>
</dbReference>
<feature type="domain" description="Sulfatase N-terminal" evidence="1">
    <location>
        <begin position="27"/>
        <end position="310"/>
    </location>
</feature>
<dbReference type="SUPFAM" id="SSF53649">
    <property type="entry name" value="Alkaline phosphatase-like"/>
    <property type="match status" value="1"/>
</dbReference>
<evidence type="ECO:0000313" key="3">
    <source>
        <dbReference type="Proteomes" id="UP000478417"/>
    </source>
</evidence>
<dbReference type="InterPro" id="IPR052701">
    <property type="entry name" value="GAG_Ulvan_Degrading_Sulfatases"/>
</dbReference>
<keyword evidence="3" id="KW-1185">Reference proteome</keyword>
<dbReference type="AlphaFoldDB" id="A0A6B2LZ19"/>
<dbReference type="Gene3D" id="3.40.720.10">
    <property type="entry name" value="Alkaline Phosphatase, subunit A"/>
    <property type="match status" value="1"/>
</dbReference>
<comment type="caution">
    <text evidence="2">The sequence shown here is derived from an EMBL/GenBank/DDBJ whole genome shotgun (WGS) entry which is preliminary data.</text>
</comment>
<dbReference type="InterPro" id="IPR000917">
    <property type="entry name" value="Sulfatase_N"/>
</dbReference>
<reference evidence="2 3" key="1">
    <citation type="submission" date="2020-02" db="EMBL/GenBank/DDBJ databases">
        <title>Albibacoteraceae fam. nov., the first described family within the subdivision 4 Verrucomicrobia.</title>
        <authorList>
            <person name="Xi F."/>
        </authorList>
    </citation>
    <scope>NUCLEOTIDE SEQUENCE [LARGE SCALE GENOMIC DNA]</scope>
    <source>
        <strain evidence="2 3">CK1056</strain>
    </source>
</reference>
<sequence length="504" mass="57133">MQKHLRVVAFSILVFLPLVGVAESSKPNILFCIADDASMKSFGAYGDTFIETPAIDKLAREGLVFENAFNGNPKCAPARASLVAGMYSWQLKEAANHWPLFPEEFAFYPHILMEKGYHVGFTGKGWGPGVYKTEHNPAGPAYNSIKTKPPYKGINKIDYAGNFAAFLDEKEDRQPFCFWLGVKEPHRAYEEDSWKKANRNLNDATVPGFYPDNETIRGDLLDYGLEVEWYDRHVGLAVELLEERGLLDNTLIIVTSDHGMPFPRVKGQIYEEAFRVPFIVYWNGVVTPGRILSDYISFADVAPTLMEAAGFEAHPQMTGSSFLSMLKAEDSGRFDASRDHVLLGKERHDTGRANEDGTDLGYPVRAIRTDEYLYVKNFKPERWPVGNPEYGWRNCDGSPTKDFITQLDPDSADYRYYSLNFGKRSGEELYRIKEDPDCLVNLADNPIYTCVKERLHDQMVAELTEQGDPRMLGQGDIFDKYPHEGKIFNYDTGKMEGFKHPSRP</sequence>
<organism evidence="2 3">
    <name type="scientific">Oceanipulchritudo coccoides</name>
    <dbReference type="NCBI Taxonomy" id="2706888"/>
    <lineage>
        <taxon>Bacteria</taxon>
        <taxon>Pseudomonadati</taxon>
        <taxon>Verrucomicrobiota</taxon>
        <taxon>Opitutia</taxon>
        <taxon>Puniceicoccales</taxon>
        <taxon>Oceanipulchritudinaceae</taxon>
        <taxon>Oceanipulchritudo</taxon>
    </lineage>
</organism>
<gene>
    <name evidence="2" type="ORF">G0Q06_00985</name>
</gene>
<proteinExistence type="predicted"/>
<dbReference type="Proteomes" id="UP000478417">
    <property type="component" value="Unassembled WGS sequence"/>
</dbReference>
<dbReference type="Pfam" id="PF00884">
    <property type="entry name" value="Sulfatase"/>
    <property type="match status" value="1"/>
</dbReference>
<dbReference type="PANTHER" id="PTHR43751:SF1">
    <property type="entry name" value="SULFATASE ATSG-RELATED"/>
    <property type="match status" value="1"/>
</dbReference>